<evidence type="ECO:0000256" key="1">
    <source>
        <dbReference type="ARBA" id="ARBA00004337"/>
    </source>
</evidence>
<evidence type="ECO:0000256" key="10">
    <source>
        <dbReference type="ARBA" id="ARBA00023157"/>
    </source>
</evidence>
<evidence type="ECO:0000313" key="18">
    <source>
        <dbReference type="Proteomes" id="UP000282613"/>
    </source>
</evidence>
<dbReference type="WBParaSite" id="TASK_0000911401-mRNA-1">
    <property type="protein sequence ID" value="TASK_0000911401-mRNA-1"/>
    <property type="gene ID" value="TASK_0000911401"/>
</dbReference>
<evidence type="ECO:0000256" key="7">
    <source>
        <dbReference type="ARBA" id="ARBA00022989"/>
    </source>
</evidence>
<dbReference type="STRING" id="60517.A0A0R3WE82"/>
<keyword evidence="8" id="KW-0406">Ion transport</keyword>
<keyword evidence="11" id="KW-0407">Ion channel</keyword>
<dbReference type="InterPro" id="IPR013122">
    <property type="entry name" value="PKD1_2_channel"/>
</dbReference>
<evidence type="ECO:0000256" key="14">
    <source>
        <dbReference type="SAM" id="Phobius"/>
    </source>
</evidence>
<evidence type="ECO:0000313" key="19">
    <source>
        <dbReference type="WBParaSite" id="TASK_0000911401-mRNA-1"/>
    </source>
</evidence>
<evidence type="ECO:0000256" key="12">
    <source>
        <dbReference type="ARBA" id="ARBA00036634"/>
    </source>
</evidence>
<evidence type="ECO:0000256" key="13">
    <source>
        <dbReference type="SAM" id="MobiDB-lite"/>
    </source>
</evidence>
<keyword evidence="10" id="KW-1015">Disulfide bond</keyword>
<keyword evidence="4" id="KW-1003">Cell membrane</keyword>
<comment type="subcellular location">
    <subcellularLocation>
        <location evidence="2">Cell membrane</location>
        <topology evidence="2">Multi-pass membrane protein</topology>
    </subcellularLocation>
    <subcellularLocation>
        <location evidence="1">Endosome membrane</location>
        <topology evidence="1">Multi-pass membrane protein</topology>
    </subcellularLocation>
</comment>
<evidence type="ECO:0000256" key="4">
    <source>
        <dbReference type="ARBA" id="ARBA00022475"/>
    </source>
</evidence>
<keyword evidence="6" id="KW-0967">Endosome</keyword>
<evidence type="ECO:0000256" key="2">
    <source>
        <dbReference type="ARBA" id="ARBA00004651"/>
    </source>
</evidence>
<evidence type="ECO:0000256" key="5">
    <source>
        <dbReference type="ARBA" id="ARBA00022692"/>
    </source>
</evidence>
<feature type="region of interest" description="Disordered" evidence="13">
    <location>
        <begin position="614"/>
        <end position="648"/>
    </location>
</feature>
<feature type="transmembrane region" description="Helical" evidence="14">
    <location>
        <begin position="413"/>
        <end position="432"/>
    </location>
</feature>
<evidence type="ECO:0000256" key="8">
    <source>
        <dbReference type="ARBA" id="ARBA00023065"/>
    </source>
</evidence>
<reference evidence="19" key="1">
    <citation type="submission" date="2017-02" db="UniProtKB">
        <authorList>
            <consortium name="WormBaseParasite"/>
        </authorList>
    </citation>
    <scope>IDENTIFICATION</scope>
</reference>
<feature type="domain" description="Mucolipin extracytosolic" evidence="16">
    <location>
        <begin position="113"/>
        <end position="294"/>
    </location>
</feature>
<evidence type="ECO:0000256" key="11">
    <source>
        <dbReference type="ARBA" id="ARBA00023303"/>
    </source>
</evidence>
<evidence type="ECO:0000259" key="16">
    <source>
        <dbReference type="Pfam" id="PF21381"/>
    </source>
</evidence>
<keyword evidence="7 14" id="KW-1133">Transmembrane helix</keyword>
<evidence type="ECO:0000256" key="9">
    <source>
        <dbReference type="ARBA" id="ARBA00023136"/>
    </source>
</evidence>
<evidence type="ECO:0000313" key="17">
    <source>
        <dbReference type="EMBL" id="VDK41903.1"/>
    </source>
</evidence>
<dbReference type="CDD" id="cd21050">
    <property type="entry name" value="ELD_TRPML"/>
    <property type="match status" value="1"/>
</dbReference>
<feature type="transmembrane region" description="Helical" evidence="14">
    <location>
        <begin position="87"/>
        <end position="108"/>
    </location>
</feature>
<dbReference type="OrthoDB" id="263481at2759"/>
<protein>
    <submittedName>
        <fullName evidence="19">PKD_channel domain-containing protein</fullName>
    </submittedName>
</protein>
<feature type="transmembrane region" description="Helical" evidence="14">
    <location>
        <begin position="452"/>
        <end position="474"/>
    </location>
</feature>
<dbReference type="AlphaFoldDB" id="A0A0R3WE82"/>
<dbReference type="Proteomes" id="UP000282613">
    <property type="component" value="Unassembled WGS sequence"/>
</dbReference>
<feature type="compositionally biased region" description="Low complexity" evidence="13">
    <location>
        <begin position="586"/>
        <end position="596"/>
    </location>
</feature>
<dbReference type="Gene3D" id="1.10.287.70">
    <property type="match status" value="1"/>
</dbReference>
<dbReference type="GO" id="GO:0072345">
    <property type="term" value="F:NAADP-sensitive calcium-release channel activity"/>
    <property type="evidence" value="ECO:0007669"/>
    <property type="project" value="TreeGrafter"/>
</dbReference>
<dbReference type="Pfam" id="PF08016">
    <property type="entry name" value="PKD_channel"/>
    <property type="match status" value="1"/>
</dbReference>
<feature type="domain" description="Polycystin cation channel PKD1/PKD2" evidence="15">
    <location>
        <begin position="414"/>
        <end position="549"/>
    </location>
</feature>
<comment type="catalytic activity">
    <reaction evidence="12">
        <text>Ca(2+)(in) = Ca(2+)(out)</text>
        <dbReference type="Rhea" id="RHEA:29671"/>
        <dbReference type="ChEBI" id="CHEBI:29108"/>
    </reaction>
</comment>
<keyword evidence="18" id="KW-1185">Reference proteome</keyword>
<reference evidence="17 18" key="2">
    <citation type="submission" date="2018-11" db="EMBL/GenBank/DDBJ databases">
        <authorList>
            <consortium name="Pathogen Informatics"/>
        </authorList>
    </citation>
    <scope>NUCLEOTIDE SEQUENCE [LARGE SCALE GENOMIC DNA]</scope>
</reference>
<dbReference type="PANTHER" id="PTHR12127:SF7">
    <property type="entry name" value="SD02261P"/>
    <property type="match status" value="1"/>
</dbReference>
<keyword evidence="3" id="KW-0813">Transport</keyword>
<feature type="transmembrane region" description="Helical" evidence="14">
    <location>
        <begin position="373"/>
        <end position="393"/>
    </location>
</feature>
<keyword evidence="5 14" id="KW-0812">Transmembrane</keyword>
<accession>A0A0R3WE82</accession>
<dbReference type="PANTHER" id="PTHR12127">
    <property type="entry name" value="MUCOLIPIN"/>
    <property type="match status" value="1"/>
</dbReference>
<evidence type="ECO:0000256" key="6">
    <source>
        <dbReference type="ARBA" id="ARBA00022753"/>
    </source>
</evidence>
<dbReference type="GO" id="GO:0005765">
    <property type="term" value="C:lysosomal membrane"/>
    <property type="evidence" value="ECO:0007669"/>
    <property type="project" value="TreeGrafter"/>
</dbReference>
<dbReference type="InterPro" id="IPR039031">
    <property type="entry name" value="Mucolipin"/>
</dbReference>
<organism evidence="19">
    <name type="scientific">Taenia asiatica</name>
    <name type="common">Asian tapeworm</name>
    <dbReference type="NCBI Taxonomy" id="60517"/>
    <lineage>
        <taxon>Eukaryota</taxon>
        <taxon>Metazoa</taxon>
        <taxon>Spiralia</taxon>
        <taxon>Lophotrochozoa</taxon>
        <taxon>Platyhelminthes</taxon>
        <taxon>Cestoda</taxon>
        <taxon>Eucestoda</taxon>
        <taxon>Cyclophyllidea</taxon>
        <taxon>Taeniidae</taxon>
        <taxon>Taenia</taxon>
    </lineage>
</organism>
<dbReference type="GO" id="GO:0010008">
    <property type="term" value="C:endosome membrane"/>
    <property type="evidence" value="ECO:0007669"/>
    <property type="project" value="UniProtKB-SubCell"/>
</dbReference>
<gene>
    <name evidence="17" type="ORF">TASK_LOCUS9115</name>
</gene>
<feature type="region of interest" description="Disordered" evidence="13">
    <location>
        <begin position="578"/>
        <end position="598"/>
    </location>
</feature>
<sequence>MPRRFASSAQNVPPHLTDRTPLVGEPQSSLHRSTFPNVHPELNTTSADVNEVSCLRTELSFFFLSSVQRWKLTGDVPFSMFVQFLKIIIVTFQPCYLILIQLILFGTLSSTRVSYGERAQVAFRHLYFRGWDPQYETLPYPPSTGVYGFYTRDEFYEALSFVLRRYNETELLSLNGYTFRNAKHPVTACVEQFYSLSRLSLRNVDAIPLAVCKTINLTDVSEVEISDWKRTETFCHEQGLDLDFARFRKLSLNFSLYSPPIHHTDWDRSIECFQFNVQVLFDNSGQTGQVVATLTSVPFEVVCALSDAVRQDDEPEAAPTARRVVHLVVDLLAFNTSLVSMGLCGVSLFRGVRLWKKTKRFFKGHYGIRLKGLFFDFVNPWLFVVLGGDFLIICGSTLKLVHNRDILEAYIELSYLLGLGTLLVWISVLRYVELASQTHLLLRTIKRSVPGLLRFCACALVLYFAFVFPAWVILGPFHMKFRSFTSTLECLFSLINGDDMYTTFATIDATKGLGIYLFSRIFLYVFITLFIYAVLNIFVTIIFEAYEEVREGDGPVAGGMTVLKRFIGQPVPLSDGLNVAASRNRTPSTSSSSSPTIGATVSSTVESLVEECPVNSDRGSQQAISFGGYGDGDNVEADGENPRHVTHA</sequence>
<dbReference type="InterPro" id="IPR049134">
    <property type="entry name" value="MCLN_ECD"/>
</dbReference>
<dbReference type="GO" id="GO:0005886">
    <property type="term" value="C:plasma membrane"/>
    <property type="evidence" value="ECO:0007669"/>
    <property type="project" value="UniProtKB-SubCell"/>
</dbReference>
<feature type="transmembrane region" description="Helical" evidence="14">
    <location>
        <begin position="521"/>
        <end position="543"/>
    </location>
</feature>
<evidence type="ECO:0000256" key="3">
    <source>
        <dbReference type="ARBA" id="ARBA00022448"/>
    </source>
</evidence>
<dbReference type="Pfam" id="PF21381">
    <property type="entry name" value="MCLN_ECD"/>
    <property type="match status" value="1"/>
</dbReference>
<name>A0A0R3WE82_TAEAS</name>
<proteinExistence type="predicted"/>
<feature type="transmembrane region" description="Helical" evidence="14">
    <location>
        <begin position="331"/>
        <end position="352"/>
    </location>
</feature>
<evidence type="ECO:0000259" key="15">
    <source>
        <dbReference type="Pfam" id="PF08016"/>
    </source>
</evidence>
<feature type="region of interest" description="Disordered" evidence="13">
    <location>
        <begin position="1"/>
        <end position="28"/>
    </location>
</feature>
<dbReference type="EMBL" id="UYRS01018991">
    <property type="protein sequence ID" value="VDK41903.1"/>
    <property type="molecule type" value="Genomic_DNA"/>
</dbReference>
<keyword evidence="9 14" id="KW-0472">Membrane</keyword>